<dbReference type="RefSeq" id="XP_002730503.1">
    <property type="nucleotide sequence ID" value="XM_002730457.2"/>
</dbReference>
<keyword evidence="3" id="KW-1185">Reference proteome</keyword>
<dbReference type="Pfam" id="PF22883">
    <property type="entry name" value="Consortin_N"/>
    <property type="match status" value="1"/>
</dbReference>
<protein>
    <submittedName>
        <fullName evidence="4">Uncharacterized protein LOC100376348</fullName>
    </submittedName>
</protein>
<evidence type="ECO:0000313" key="4">
    <source>
        <dbReference type="RefSeq" id="XP_002730503.1"/>
    </source>
</evidence>
<proteinExistence type="predicted"/>
<dbReference type="InterPro" id="IPR054132">
    <property type="entry name" value="Consortin_N"/>
</dbReference>
<feature type="compositionally biased region" description="Basic and acidic residues" evidence="1">
    <location>
        <begin position="1"/>
        <end position="21"/>
    </location>
</feature>
<feature type="compositionally biased region" description="Polar residues" evidence="1">
    <location>
        <begin position="24"/>
        <end position="42"/>
    </location>
</feature>
<gene>
    <name evidence="4" type="primary">LOC100376348</name>
</gene>
<organism evidence="3 4">
    <name type="scientific">Saccoglossus kowalevskii</name>
    <name type="common">Acorn worm</name>
    <dbReference type="NCBI Taxonomy" id="10224"/>
    <lineage>
        <taxon>Eukaryota</taxon>
        <taxon>Metazoa</taxon>
        <taxon>Hemichordata</taxon>
        <taxon>Enteropneusta</taxon>
        <taxon>Harrimaniidae</taxon>
        <taxon>Saccoglossus</taxon>
    </lineage>
</organism>
<feature type="domain" description="Consortin N-terminal" evidence="2">
    <location>
        <begin position="197"/>
        <end position="216"/>
    </location>
</feature>
<name>A0ABM0GID9_SACKO</name>
<feature type="region of interest" description="Disordered" evidence="1">
    <location>
        <begin position="1"/>
        <end position="89"/>
    </location>
</feature>
<sequence length="219" mass="24594">MDENVDHVQDIDVGNDNDKVVILRNNQEETIGDSKTQENTNQDVDKENGNDLSTADDNQEERIVAGHNDGDNDNDRNQSESTDTCEAKDIKEVIEDKNKSEIEIVGSMHGIPDHGAGGDGVDNVGVKTEDLMQEKTEDDSLAKEEMKGDFRNPQLLDSNGRSQLYERGRQYDQKSMKDHALNCYLGCLTGLNEDNQFSNLPQCLHQIADIYFEKEECIL</sequence>
<dbReference type="PANTHER" id="PTHR28581">
    <property type="entry name" value="CONSORTIN"/>
    <property type="match status" value="1"/>
</dbReference>
<dbReference type="PANTHER" id="PTHR28581:SF2">
    <property type="entry name" value="NUTRITIONALLY-REGULATED ADIPOSE AND CARDIAC ENRICHED PROTEIN HOMOLOG ISOFORM X1"/>
    <property type="match status" value="1"/>
</dbReference>
<dbReference type="Proteomes" id="UP000694865">
    <property type="component" value="Unplaced"/>
</dbReference>
<evidence type="ECO:0000313" key="3">
    <source>
        <dbReference type="Proteomes" id="UP000694865"/>
    </source>
</evidence>
<reference evidence="4" key="1">
    <citation type="submission" date="2025-08" db="UniProtKB">
        <authorList>
            <consortium name="RefSeq"/>
        </authorList>
    </citation>
    <scope>IDENTIFICATION</scope>
    <source>
        <tissue evidence="4">Testes</tissue>
    </source>
</reference>
<evidence type="ECO:0000256" key="1">
    <source>
        <dbReference type="SAM" id="MobiDB-lite"/>
    </source>
</evidence>
<dbReference type="InterPro" id="IPR042318">
    <property type="entry name" value="Consortin"/>
</dbReference>
<feature type="compositionally biased region" description="Basic and acidic residues" evidence="1">
    <location>
        <begin position="60"/>
        <end position="78"/>
    </location>
</feature>
<dbReference type="GeneID" id="100376348"/>
<evidence type="ECO:0000259" key="2">
    <source>
        <dbReference type="Pfam" id="PF22883"/>
    </source>
</evidence>
<accession>A0ABM0GID9</accession>